<keyword evidence="2" id="KW-1185">Reference proteome</keyword>
<dbReference type="Proteomes" id="UP000037510">
    <property type="component" value="Unassembled WGS sequence"/>
</dbReference>
<dbReference type="AlphaFoldDB" id="A0A0L7KTW9"/>
<comment type="caution">
    <text evidence="1">The sequence shown here is derived from an EMBL/GenBank/DDBJ whole genome shotgun (WGS) entry which is preliminary data.</text>
</comment>
<name>A0A0L7KTW9_OPEBR</name>
<gene>
    <name evidence="1" type="ORF">OBRU01_20857</name>
</gene>
<accession>A0A0L7KTW9</accession>
<proteinExistence type="predicted"/>
<sequence>MYLIDPGLCCLRARWSPALFAELRKTTLQALVCTLPLIAPDLVKENGLVRRLMWYIEWYSESPYELPILYWCLRLLQVSASHRGDDSRQATLTDLFDTHGQKIPPVEKGQAILSLALRLLTSAVEPQTRVMCCVYPDIKWPYAVSALARKMLDMALYSLENHHLVSDRWLIALLNFIWEAIIWKPVYREKFTTKDGIYKLLDIITHPRLVKCGATIATLLAAIFRDECRAVAILHMLSEDLECKAVLILCSYYMTLKLNEGRDEEYSLYAFLGRVRLNIALDALRDLRCVARSADRARITHALLQDAVRGHHRRAVQAQRLHDSVLRTYKPTLDDQVKIKIIKHL</sequence>
<evidence type="ECO:0000313" key="1">
    <source>
        <dbReference type="EMBL" id="KOB66708.1"/>
    </source>
</evidence>
<dbReference type="EMBL" id="JTDY01005712">
    <property type="protein sequence ID" value="KOB66708.1"/>
    <property type="molecule type" value="Genomic_DNA"/>
</dbReference>
<reference evidence="1 2" key="1">
    <citation type="journal article" date="2015" name="Genome Biol. Evol.">
        <title>The genome of winter moth (Operophtera brumata) provides a genomic perspective on sexual dimorphism and phenology.</title>
        <authorList>
            <person name="Derks M.F."/>
            <person name="Smit S."/>
            <person name="Salis L."/>
            <person name="Schijlen E."/>
            <person name="Bossers A."/>
            <person name="Mateman C."/>
            <person name="Pijl A.S."/>
            <person name="de Ridder D."/>
            <person name="Groenen M.A."/>
            <person name="Visser M.E."/>
            <person name="Megens H.J."/>
        </authorList>
    </citation>
    <scope>NUCLEOTIDE SEQUENCE [LARGE SCALE GENOMIC DNA]</scope>
    <source>
        <strain evidence="1">WM2013NL</strain>
        <tissue evidence="1">Head and thorax</tissue>
    </source>
</reference>
<organism evidence="1 2">
    <name type="scientific">Operophtera brumata</name>
    <name type="common">Winter moth</name>
    <name type="synonym">Phalaena brumata</name>
    <dbReference type="NCBI Taxonomy" id="104452"/>
    <lineage>
        <taxon>Eukaryota</taxon>
        <taxon>Metazoa</taxon>
        <taxon>Ecdysozoa</taxon>
        <taxon>Arthropoda</taxon>
        <taxon>Hexapoda</taxon>
        <taxon>Insecta</taxon>
        <taxon>Pterygota</taxon>
        <taxon>Neoptera</taxon>
        <taxon>Endopterygota</taxon>
        <taxon>Lepidoptera</taxon>
        <taxon>Glossata</taxon>
        <taxon>Ditrysia</taxon>
        <taxon>Geometroidea</taxon>
        <taxon>Geometridae</taxon>
        <taxon>Larentiinae</taxon>
        <taxon>Operophtera</taxon>
    </lineage>
</organism>
<protein>
    <submittedName>
        <fullName evidence="1">Uncharacterized protein</fullName>
    </submittedName>
</protein>
<evidence type="ECO:0000313" key="2">
    <source>
        <dbReference type="Proteomes" id="UP000037510"/>
    </source>
</evidence>